<dbReference type="Pfam" id="PF12697">
    <property type="entry name" value="Abhydrolase_6"/>
    <property type="match status" value="1"/>
</dbReference>
<protein>
    <submittedName>
        <fullName evidence="3">Alpha/beta fold hydrolase</fullName>
    </submittedName>
</protein>
<dbReference type="SUPFAM" id="SSF53474">
    <property type="entry name" value="alpha/beta-Hydrolases"/>
    <property type="match status" value="1"/>
</dbReference>
<reference evidence="3 4" key="1">
    <citation type="submission" date="2024-10" db="EMBL/GenBank/DDBJ databases">
        <title>The Natural Products Discovery Center: Release of the First 8490 Sequenced Strains for Exploring Actinobacteria Biosynthetic Diversity.</title>
        <authorList>
            <person name="Kalkreuter E."/>
            <person name="Kautsar S.A."/>
            <person name="Yang D."/>
            <person name="Bader C.D."/>
            <person name="Teijaro C.N."/>
            <person name="Fluegel L."/>
            <person name="Davis C.M."/>
            <person name="Simpson J.R."/>
            <person name="Lauterbach L."/>
            <person name="Steele A.D."/>
            <person name="Gui C."/>
            <person name="Meng S."/>
            <person name="Li G."/>
            <person name="Viehrig K."/>
            <person name="Ye F."/>
            <person name="Su P."/>
            <person name="Kiefer A.F."/>
            <person name="Nichols A."/>
            <person name="Cepeda A.J."/>
            <person name="Yan W."/>
            <person name="Fan B."/>
            <person name="Jiang Y."/>
            <person name="Adhikari A."/>
            <person name="Zheng C.-J."/>
            <person name="Schuster L."/>
            <person name="Cowan T.M."/>
            <person name="Smanski M.J."/>
            <person name="Chevrette M.G."/>
            <person name="De Carvalho L.P.S."/>
            <person name="Shen B."/>
        </authorList>
    </citation>
    <scope>NUCLEOTIDE SEQUENCE [LARGE SCALE GENOMIC DNA]</scope>
    <source>
        <strain evidence="3 4">NPDC020602</strain>
    </source>
</reference>
<dbReference type="Proteomes" id="UP001611339">
    <property type="component" value="Unassembled WGS sequence"/>
</dbReference>
<comment type="caution">
    <text evidence="3">The sequence shown here is derived from an EMBL/GenBank/DDBJ whole genome shotgun (WGS) entry which is preliminary data.</text>
</comment>
<organism evidence="3 4">
    <name type="scientific">Streptomyces litmocidini</name>
    <dbReference type="NCBI Taxonomy" id="67318"/>
    <lineage>
        <taxon>Bacteria</taxon>
        <taxon>Bacillati</taxon>
        <taxon>Actinomycetota</taxon>
        <taxon>Actinomycetes</taxon>
        <taxon>Kitasatosporales</taxon>
        <taxon>Streptomycetaceae</taxon>
        <taxon>Streptomyces</taxon>
    </lineage>
</organism>
<keyword evidence="1 3" id="KW-0378">Hydrolase</keyword>
<evidence type="ECO:0000313" key="4">
    <source>
        <dbReference type="Proteomes" id="UP001611339"/>
    </source>
</evidence>
<name>A0ABW7UE72_9ACTN</name>
<evidence type="ECO:0000256" key="1">
    <source>
        <dbReference type="ARBA" id="ARBA00022801"/>
    </source>
</evidence>
<dbReference type="InterPro" id="IPR000073">
    <property type="entry name" value="AB_hydrolase_1"/>
</dbReference>
<dbReference type="Gene3D" id="3.40.50.1820">
    <property type="entry name" value="alpha/beta hydrolase"/>
    <property type="match status" value="1"/>
</dbReference>
<dbReference type="PANTHER" id="PTHR43798:SF31">
    <property type="entry name" value="AB HYDROLASE SUPERFAMILY PROTEIN YCLE"/>
    <property type="match status" value="1"/>
</dbReference>
<evidence type="ECO:0000259" key="2">
    <source>
        <dbReference type="Pfam" id="PF12697"/>
    </source>
</evidence>
<dbReference type="EMBL" id="JBIRUI010000016">
    <property type="protein sequence ID" value="MFI1717736.1"/>
    <property type="molecule type" value="Genomic_DNA"/>
</dbReference>
<evidence type="ECO:0000313" key="3">
    <source>
        <dbReference type="EMBL" id="MFI1717736.1"/>
    </source>
</evidence>
<gene>
    <name evidence="3" type="ORF">ACH407_29800</name>
</gene>
<sequence length="281" mass="29728">MGVATVGGVRLHYDDVAGPAGGEPVVLVMGAGGRGRAWHLHQVPALVAAGHRVITYDSRGVPPSDPGGAGLTVGDLAADLAALIEHLDAGPCRLVGTSLGAHVVEELLLSRPELATAAVLMATRGRDDRLRAAAARAEIELLDSGITLPRRYHAALQAIQNLSPHTLNDDIEVSDWLAVFEQSLSAGPGLRHQLAITPDPGRLAAYATITTPCLVLAFADDLVTPPHLVAEVAEAIPGAVHRLIDRAGHYGYLERPEEVNHQILEFFRRVPARPRARVTSP</sequence>
<proteinExistence type="predicted"/>
<dbReference type="InterPro" id="IPR029058">
    <property type="entry name" value="AB_hydrolase_fold"/>
</dbReference>
<feature type="domain" description="AB hydrolase-1" evidence="2">
    <location>
        <begin position="25"/>
        <end position="260"/>
    </location>
</feature>
<dbReference type="InterPro" id="IPR050266">
    <property type="entry name" value="AB_hydrolase_sf"/>
</dbReference>
<dbReference type="GO" id="GO:0016787">
    <property type="term" value="F:hydrolase activity"/>
    <property type="evidence" value="ECO:0007669"/>
    <property type="project" value="UniProtKB-KW"/>
</dbReference>
<accession>A0ABW7UE72</accession>
<dbReference type="PANTHER" id="PTHR43798">
    <property type="entry name" value="MONOACYLGLYCEROL LIPASE"/>
    <property type="match status" value="1"/>
</dbReference>
<dbReference type="RefSeq" id="WP_123455798.1">
    <property type="nucleotide sequence ID" value="NZ_JBEYXG010000007.1"/>
</dbReference>
<keyword evidence="4" id="KW-1185">Reference proteome</keyword>